<gene>
    <name evidence="2" type="ORF">SAMN05216266_1452</name>
</gene>
<accession>A0A1I1CVG0</accession>
<dbReference type="NCBIfam" id="TIGR03891">
    <property type="entry name" value="thiopep_ocin"/>
    <property type="match status" value="1"/>
</dbReference>
<evidence type="ECO:0000313" key="2">
    <source>
        <dbReference type="EMBL" id="SFB64570.1"/>
    </source>
</evidence>
<protein>
    <submittedName>
        <fullName evidence="2">Thiopeptide-type bacteriocin biosynthesis domain-containing protein</fullName>
    </submittedName>
</protein>
<proteinExistence type="predicted"/>
<name>A0A1I1CVG0_9PSEU</name>
<evidence type="ECO:0000313" key="3">
    <source>
        <dbReference type="Proteomes" id="UP000243799"/>
    </source>
</evidence>
<dbReference type="AlphaFoldDB" id="A0A1I1CVG0"/>
<feature type="domain" description="Thiopeptide-type bacteriocin biosynthesis" evidence="1">
    <location>
        <begin position="77"/>
        <end position="331"/>
    </location>
</feature>
<reference evidence="3" key="1">
    <citation type="submission" date="2016-10" db="EMBL/GenBank/DDBJ databases">
        <authorList>
            <person name="Varghese N."/>
            <person name="Submissions S."/>
        </authorList>
    </citation>
    <scope>NUCLEOTIDE SEQUENCE [LARGE SCALE GENOMIC DNA]</scope>
    <source>
        <strain evidence="3">CGMCC 4.3568</strain>
    </source>
</reference>
<dbReference type="EMBL" id="FOKG01000045">
    <property type="protein sequence ID" value="SFB64570.1"/>
    <property type="molecule type" value="Genomic_DNA"/>
</dbReference>
<evidence type="ECO:0000259" key="1">
    <source>
        <dbReference type="Pfam" id="PF14028"/>
    </source>
</evidence>
<organism evidence="2 3">
    <name type="scientific">Amycolatopsis marina</name>
    <dbReference type="NCBI Taxonomy" id="490629"/>
    <lineage>
        <taxon>Bacteria</taxon>
        <taxon>Bacillati</taxon>
        <taxon>Actinomycetota</taxon>
        <taxon>Actinomycetes</taxon>
        <taxon>Pseudonocardiales</taxon>
        <taxon>Pseudonocardiaceae</taxon>
        <taxon>Amycolatopsis</taxon>
    </lineage>
</organism>
<sequence length="746" mass="80936">MSTHRLTPREVELRSSDADESAVAQGAEYGVLLVLAGASLNEAAAAIHVEPADLAEAVEVYRKAGRHALERQAASDWWQIYIEFIDWSTAEQSAADTIAPLLHRAGEDGLVTKWWFMRKHPCWRLRIHPGRDGHAMRDHLGAALDELAADDRIAQWWPGTYEAEMQAFGNWTGMEAAHDLFYEDSRAVMHLAHNGGGGLGRRELSLLLCNTLMRAAGLEWYEQGDVWHRIAQERPLPEDVSAANLTAMASDLKQLLLANTAPGGPLLRAEGPLASSADWASAFRQAGRTLGSAARTGTLQRGLREVLSYLIIFHWNRLGLPARTQSILAWATRTVILGLPGHVPPNPTLSGGPTSGTTAPPLAARANEGVAERALARFPLVSQRRFPCPDLETQVRNVRECANSCQESTTVEERMNRACTVWNLSARIAAECGMPDVAISLCRRQFRIFRAASPLSAGSAIASLQPVVNLARLTRRAGDNQGAYRELEAINHAVRNGGAAVIHGDLVDFDGLIADRSSEVDNWLRQVMREDGTRALVAAGQWTNAAAHAEKYDETRNQFREARQTRAIALALNGKANLALKLIDNTAKSDAWEYAGAACLRSYLLLQERSIGAGDVIGMLNDVRHVCGASHRPTGLFRIRLGLTAADLAVAAQGDAGLLCAELIEKAERSADAFMAREVLAHPECQTLATPKQSETLGLLVERAGFDSGQVPAVVMDDLMSSVHTAETVLIANLGVTASRLGPIRD</sequence>
<dbReference type="Proteomes" id="UP000243799">
    <property type="component" value="Unassembled WGS sequence"/>
</dbReference>
<dbReference type="OrthoDB" id="4678170at2"/>
<dbReference type="STRING" id="490629.SAMN05216266_1452"/>
<dbReference type="InterPro" id="IPR023809">
    <property type="entry name" value="Thiopep_bacteriocin_synth_dom"/>
</dbReference>
<keyword evidence="3" id="KW-1185">Reference proteome</keyword>
<dbReference type="Pfam" id="PF14028">
    <property type="entry name" value="Lant_dehydr_C"/>
    <property type="match status" value="1"/>
</dbReference>
<dbReference type="RefSeq" id="WP_081685170.1">
    <property type="nucleotide sequence ID" value="NZ_FOKG01000045.1"/>
</dbReference>